<dbReference type="NCBIfam" id="TIGR01123">
    <property type="entry name" value="ilvE_II"/>
    <property type="match status" value="1"/>
</dbReference>
<dbReference type="Proteomes" id="UP000601435">
    <property type="component" value="Unassembled WGS sequence"/>
</dbReference>
<dbReference type="PANTHER" id="PTHR42825:SF2">
    <property type="entry name" value="BRANCHED-CHAIN-AMINO-ACID AMINOTRANSFERASE 3, CHLOROPLASTIC-RELATED"/>
    <property type="match status" value="1"/>
</dbReference>
<keyword evidence="8" id="KW-1185">Reference proteome</keyword>
<dbReference type="AlphaFoldDB" id="A0A813CK15"/>
<reference evidence="7" key="1">
    <citation type="submission" date="2021-02" db="EMBL/GenBank/DDBJ databases">
        <authorList>
            <person name="Dougan E. K."/>
            <person name="Rhodes N."/>
            <person name="Thang M."/>
            <person name="Chan C."/>
        </authorList>
    </citation>
    <scope>NUCLEOTIDE SEQUENCE</scope>
</reference>
<comment type="cofactor">
    <cofactor evidence="1">
        <name>pyridoxal 5'-phosphate</name>
        <dbReference type="ChEBI" id="CHEBI:597326"/>
    </cofactor>
</comment>
<name>A0A813CK15_9DINO</name>
<evidence type="ECO:0000256" key="2">
    <source>
        <dbReference type="ARBA" id="ARBA00009320"/>
    </source>
</evidence>
<gene>
    <name evidence="7" type="primary">ilvE</name>
    <name evidence="7" type="ORF">SNEC2469_LOCUS35512</name>
</gene>
<evidence type="ECO:0000256" key="1">
    <source>
        <dbReference type="ARBA" id="ARBA00001933"/>
    </source>
</evidence>
<dbReference type="PANTHER" id="PTHR42825">
    <property type="entry name" value="AMINO ACID AMINOTRANSFERASE"/>
    <property type="match status" value="1"/>
</dbReference>
<dbReference type="EMBL" id="CAJNJA010103152">
    <property type="protein sequence ID" value="CAE7945141.1"/>
    <property type="molecule type" value="Genomic_DNA"/>
</dbReference>
<dbReference type="GO" id="GO:0004084">
    <property type="term" value="F:branched-chain-amino-acid transaminase activity"/>
    <property type="evidence" value="ECO:0007669"/>
    <property type="project" value="InterPro"/>
</dbReference>
<dbReference type="InterPro" id="IPR043132">
    <property type="entry name" value="BCAT-like_C"/>
</dbReference>
<evidence type="ECO:0000256" key="5">
    <source>
        <dbReference type="ARBA" id="ARBA00022898"/>
    </source>
</evidence>
<accession>A0A813CK15</accession>
<sequence>MLQSLATFGAGVFTGQGLQTCHASLPQCSLGEQDRARLLVRCHGAQIPSLPAPGVLSRQRPQLSIRLGATERQTGPGDFMESDKLYGMPECNWRFGDVMTFLVTFDDVLREGGLRFSLLAKTDFRFGPLQMELAQTVELGAGALDLKNALLTCAPVQSRSPFAGPATARCWDSPVLRIDLIQMQSACPLDIAATAFVSVTYFGDPSSLLQKAEKADKPLLKRIAGPCLDPCHWADPDAQGSVIPSFAEPDSEQPPDSEYTTCEVPSFLYNSWSPEAESFPRVASPAGRAEHFVWPGARSRDAEMLRTTGLKGFAAGKQGIQKSQDGLSPSTSLPQPLVVKLRLQQPVPSTKLESDGVPTCRGVLKGILPLLDSIWDESVTSREPKYSQAILVTVALLTSCFSPHDFNYKIFHPARLQFCPQKAGCDRASSSQFRSSRTVHVAGQKTGFHRKSRSAGRGLGWTHFRESRLSAFRLEEPRLRVHPDQVTHSRATWKNGEWNTGHTFRDPYLPVHMLANVFHYGQALFEGFKGFHTKQGDVCLFADRLSWARMNHGCRRFRIPEVPVQVWDRAVHDAVKDNVAYVPPHGTNGALYVRPFIFGSGPRLGLGPSPEYTFVVFVNPVGSYYKNEEGAMQALDGLVNDSYDRAAPLGCGDCKAAGNYAADLESMYTSKRKGYPISLYLDAVERRYIEEFNTSNFVAITKDGKYITPDAPRSVLNSNTNKVLLQLADDMSIPVERRRIDFEAEVDNFAEVGAVGTAVVVTPIRSLTRGDRTWNFQEPQVLRQLRNRVRAIQNGEVKDPVLPESLAESWLDAASAARRRTATVVPQRLPRPLTLQIHRDEVSVLSERF</sequence>
<evidence type="ECO:0000256" key="3">
    <source>
        <dbReference type="ARBA" id="ARBA00022576"/>
    </source>
</evidence>
<dbReference type="GO" id="GO:0009081">
    <property type="term" value="P:branched-chain amino acid metabolic process"/>
    <property type="evidence" value="ECO:0007669"/>
    <property type="project" value="InterPro"/>
</dbReference>
<protein>
    <submittedName>
        <fullName evidence="7">IlvE protein</fullName>
    </submittedName>
</protein>
<dbReference type="InterPro" id="IPR001544">
    <property type="entry name" value="Aminotrans_IV"/>
</dbReference>
<organism evidence="7 8">
    <name type="scientific">Symbiodinium necroappetens</name>
    <dbReference type="NCBI Taxonomy" id="1628268"/>
    <lineage>
        <taxon>Eukaryota</taxon>
        <taxon>Sar</taxon>
        <taxon>Alveolata</taxon>
        <taxon>Dinophyceae</taxon>
        <taxon>Suessiales</taxon>
        <taxon>Symbiodiniaceae</taxon>
        <taxon>Symbiodinium</taxon>
    </lineage>
</organism>
<keyword evidence="4" id="KW-0808">Transferase</keyword>
<dbReference type="InterPro" id="IPR043131">
    <property type="entry name" value="BCAT-like_N"/>
</dbReference>
<evidence type="ECO:0000313" key="8">
    <source>
        <dbReference type="Proteomes" id="UP000601435"/>
    </source>
</evidence>
<evidence type="ECO:0000256" key="4">
    <source>
        <dbReference type="ARBA" id="ARBA00022679"/>
    </source>
</evidence>
<keyword evidence="3" id="KW-0032">Aminotransferase</keyword>
<feature type="region of interest" description="Disordered" evidence="6">
    <location>
        <begin position="239"/>
        <end position="259"/>
    </location>
</feature>
<dbReference type="Pfam" id="PF01063">
    <property type="entry name" value="Aminotran_4"/>
    <property type="match status" value="1"/>
</dbReference>
<keyword evidence="5" id="KW-0663">Pyridoxal phosphate</keyword>
<evidence type="ECO:0000313" key="7">
    <source>
        <dbReference type="EMBL" id="CAE7945141.1"/>
    </source>
</evidence>
<comment type="similarity">
    <text evidence="2">Belongs to the class-IV pyridoxal-phosphate-dependent aminotransferase family.</text>
</comment>
<proteinExistence type="inferred from homology"/>
<dbReference type="InterPro" id="IPR005786">
    <property type="entry name" value="B_amino_transII"/>
</dbReference>
<dbReference type="Gene3D" id="3.20.10.10">
    <property type="entry name" value="D-amino Acid Aminotransferase, subunit A, domain 2"/>
    <property type="match status" value="1"/>
</dbReference>
<dbReference type="SUPFAM" id="SSF56752">
    <property type="entry name" value="D-aminoacid aminotransferase-like PLP-dependent enzymes"/>
    <property type="match status" value="1"/>
</dbReference>
<dbReference type="OrthoDB" id="409992at2759"/>
<dbReference type="Gene3D" id="3.30.470.10">
    <property type="match status" value="1"/>
</dbReference>
<dbReference type="InterPro" id="IPR036038">
    <property type="entry name" value="Aminotransferase-like"/>
</dbReference>
<evidence type="ECO:0000256" key="6">
    <source>
        <dbReference type="SAM" id="MobiDB-lite"/>
    </source>
</evidence>
<comment type="caution">
    <text evidence="7">The sequence shown here is derived from an EMBL/GenBank/DDBJ whole genome shotgun (WGS) entry which is preliminary data.</text>
</comment>